<dbReference type="Pfam" id="PF08497">
    <property type="entry name" value="Radical_SAM_N"/>
    <property type="match status" value="1"/>
</dbReference>
<keyword evidence="4" id="KW-0408">Iron</keyword>
<keyword evidence="2" id="KW-0949">S-adenosyl-L-methionine</keyword>
<keyword evidence="5" id="KW-0411">Iron-sulfur</keyword>
<evidence type="ECO:0000256" key="4">
    <source>
        <dbReference type="ARBA" id="ARBA00023004"/>
    </source>
</evidence>
<protein>
    <submittedName>
        <fullName evidence="7">Radical SAM domain protein</fullName>
    </submittedName>
</protein>
<feature type="non-terminal residue" evidence="7">
    <location>
        <position position="1"/>
    </location>
</feature>
<evidence type="ECO:0000256" key="5">
    <source>
        <dbReference type="ARBA" id="ARBA00023014"/>
    </source>
</evidence>
<proteinExistence type="predicted"/>
<keyword evidence="3" id="KW-0479">Metal-binding</keyword>
<feature type="non-terminal residue" evidence="7">
    <location>
        <position position="172"/>
    </location>
</feature>
<sequence length="172" mass="19580">PVVIGGIEASLRRLTHYDYWSDSLHPSILADSGADLLIYGMGERVIQQVARAMNNGFNAKLLRNIRQVGFMADRSYVERLDPTRTIRLHSYEECVADKRAFGKNFTRIETLSNLMEPDETLVEGVGDRYAVITPPNATLTTEELDHSFDLPYERAPHPRYRGRGDIPAWEMI</sequence>
<dbReference type="PANTHER" id="PTHR32331">
    <property type="entry name" value="UPF0313 PROTEIN YGIQ"/>
    <property type="match status" value="1"/>
</dbReference>
<evidence type="ECO:0000256" key="3">
    <source>
        <dbReference type="ARBA" id="ARBA00022723"/>
    </source>
</evidence>
<dbReference type="GO" id="GO:0051539">
    <property type="term" value="F:4 iron, 4 sulfur cluster binding"/>
    <property type="evidence" value="ECO:0007669"/>
    <property type="project" value="UniProtKB-KW"/>
</dbReference>
<name>K1T4J3_9ZZZZ</name>
<dbReference type="EMBL" id="AJWZ01005962">
    <property type="protein sequence ID" value="EKC61125.1"/>
    <property type="molecule type" value="Genomic_DNA"/>
</dbReference>
<gene>
    <name evidence="7" type="ORF">OBE_08636</name>
</gene>
<evidence type="ECO:0000256" key="2">
    <source>
        <dbReference type="ARBA" id="ARBA00022691"/>
    </source>
</evidence>
<evidence type="ECO:0000313" key="7">
    <source>
        <dbReference type="EMBL" id="EKC61125.1"/>
    </source>
</evidence>
<dbReference type="AlphaFoldDB" id="K1T4J3"/>
<dbReference type="InterPro" id="IPR022946">
    <property type="entry name" value="UPF0313"/>
</dbReference>
<evidence type="ECO:0000259" key="6">
    <source>
        <dbReference type="Pfam" id="PF08497"/>
    </source>
</evidence>
<dbReference type="GO" id="GO:0046872">
    <property type="term" value="F:metal ion binding"/>
    <property type="evidence" value="ECO:0007669"/>
    <property type="project" value="UniProtKB-KW"/>
</dbReference>
<keyword evidence="1" id="KW-0004">4Fe-4S</keyword>
<feature type="domain" description="UPF0313" evidence="6">
    <location>
        <begin position="1"/>
        <end position="172"/>
    </location>
</feature>
<organism evidence="7">
    <name type="scientific">human gut metagenome</name>
    <dbReference type="NCBI Taxonomy" id="408170"/>
    <lineage>
        <taxon>unclassified sequences</taxon>
        <taxon>metagenomes</taxon>
        <taxon>organismal metagenomes</taxon>
    </lineage>
</organism>
<comment type="caution">
    <text evidence="7">The sequence shown here is derived from an EMBL/GenBank/DDBJ whole genome shotgun (WGS) entry which is preliminary data.</text>
</comment>
<evidence type="ECO:0000256" key="1">
    <source>
        <dbReference type="ARBA" id="ARBA00022485"/>
    </source>
</evidence>
<dbReference type="PANTHER" id="PTHR32331:SF0">
    <property type="entry name" value="UPF0313 PROTEIN YGIQ"/>
    <property type="match status" value="1"/>
</dbReference>
<reference evidence="7" key="1">
    <citation type="journal article" date="2013" name="Environ. Microbiol.">
        <title>Microbiota from the distal guts of lean and obese adolescents exhibit partial functional redundancy besides clear differences in community structure.</title>
        <authorList>
            <person name="Ferrer M."/>
            <person name="Ruiz A."/>
            <person name="Lanza F."/>
            <person name="Haange S.B."/>
            <person name="Oberbach A."/>
            <person name="Till H."/>
            <person name="Bargiela R."/>
            <person name="Campoy C."/>
            <person name="Segura M.T."/>
            <person name="Richter M."/>
            <person name="von Bergen M."/>
            <person name="Seifert J."/>
            <person name="Suarez A."/>
        </authorList>
    </citation>
    <scope>NUCLEOTIDE SEQUENCE</scope>
</reference>
<accession>K1T4J3</accession>
<dbReference type="InterPro" id="IPR013704">
    <property type="entry name" value="UPF0313_N"/>
</dbReference>